<evidence type="ECO:0000313" key="12">
    <source>
        <dbReference type="EMBL" id="CAH0105998.1"/>
    </source>
</evidence>
<dbReference type="InterPro" id="IPR050125">
    <property type="entry name" value="GPCR_opsins"/>
</dbReference>
<evidence type="ECO:0000256" key="9">
    <source>
        <dbReference type="ARBA" id="ARBA00023305"/>
    </source>
</evidence>
<name>A0A8J2RRF6_9CRUS</name>
<keyword evidence="7" id="KW-0675">Receptor</keyword>
<evidence type="ECO:0000256" key="3">
    <source>
        <dbReference type="ARBA" id="ARBA00022692"/>
    </source>
</evidence>
<dbReference type="PRINTS" id="PR00237">
    <property type="entry name" value="GPCRRHODOPSN"/>
</dbReference>
<dbReference type="InterPro" id="IPR000276">
    <property type="entry name" value="GPCR_Rhodpsn"/>
</dbReference>
<evidence type="ECO:0000256" key="1">
    <source>
        <dbReference type="ARBA" id="ARBA00004141"/>
    </source>
</evidence>
<accession>A0A8J2RRF6</accession>
<proteinExistence type="inferred from homology"/>
<dbReference type="InterPro" id="IPR017452">
    <property type="entry name" value="GPCR_Rhodpsn_7TM"/>
</dbReference>
<comment type="similarity">
    <text evidence="2">Belongs to the G-protein coupled receptor 1 family.</text>
</comment>
<keyword evidence="9" id="KW-0844">Vision</keyword>
<keyword evidence="8" id="KW-0807">Transducer</keyword>
<keyword evidence="6 10" id="KW-0472">Membrane</keyword>
<keyword evidence="13" id="KW-1185">Reference proteome</keyword>
<dbReference type="PROSITE" id="PS50262">
    <property type="entry name" value="G_PROTEIN_RECEP_F1_2"/>
    <property type="match status" value="1"/>
</dbReference>
<dbReference type="GO" id="GO:0016020">
    <property type="term" value="C:membrane"/>
    <property type="evidence" value="ECO:0007669"/>
    <property type="project" value="UniProtKB-SubCell"/>
</dbReference>
<keyword evidence="9" id="KW-0716">Sensory transduction</keyword>
<dbReference type="OrthoDB" id="2101615at2759"/>
<evidence type="ECO:0000256" key="4">
    <source>
        <dbReference type="ARBA" id="ARBA00022989"/>
    </source>
</evidence>
<keyword evidence="4 10" id="KW-1133">Transmembrane helix</keyword>
<evidence type="ECO:0000313" key="13">
    <source>
        <dbReference type="Proteomes" id="UP000789390"/>
    </source>
</evidence>
<dbReference type="Pfam" id="PF00001">
    <property type="entry name" value="7tm_1"/>
    <property type="match status" value="1"/>
</dbReference>
<feature type="transmembrane region" description="Helical" evidence="10">
    <location>
        <begin position="97"/>
        <end position="124"/>
    </location>
</feature>
<sequence length="253" mass="28354">MKQNWKRSISMCWAMMPFFGWGGYDVEPFGISCTLAWTHIDQNDRNYILAASIFCVFLPSFIITASHLGILYKIRQTSQMFSNKSAGKQSSKAEIQFIRVSFGVCFGFLVAWLPYACISLWSAYGDVSAIPLWMTPTNPRSCFLINPLFSTVTLYCARIPVLLAKSSIAYNPIIYVLLTRRYRVDFSKALRELLHLSVNKDGRRTTDAVHSEQMEMGNIAGGTIQTCPSAGEILVNGESSTAERISIEEVVRG</sequence>
<evidence type="ECO:0000256" key="10">
    <source>
        <dbReference type="SAM" id="Phobius"/>
    </source>
</evidence>
<organism evidence="12 13">
    <name type="scientific">Daphnia galeata</name>
    <dbReference type="NCBI Taxonomy" id="27404"/>
    <lineage>
        <taxon>Eukaryota</taxon>
        <taxon>Metazoa</taxon>
        <taxon>Ecdysozoa</taxon>
        <taxon>Arthropoda</taxon>
        <taxon>Crustacea</taxon>
        <taxon>Branchiopoda</taxon>
        <taxon>Diplostraca</taxon>
        <taxon>Cladocera</taxon>
        <taxon>Anomopoda</taxon>
        <taxon>Daphniidae</taxon>
        <taxon>Daphnia</taxon>
    </lineage>
</organism>
<dbReference type="AlphaFoldDB" id="A0A8J2RRF6"/>
<evidence type="ECO:0000256" key="6">
    <source>
        <dbReference type="ARBA" id="ARBA00023136"/>
    </source>
</evidence>
<dbReference type="GO" id="GO:0007601">
    <property type="term" value="P:visual perception"/>
    <property type="evidence" value="ECO:0007669"/>
    <property type="project" value="UniProtKB-KW"/>
</dbReference>
<dbReference type="EMBL" id="CAKKLH010000212">
    <property type="protein sequence ID" value="CAH0105998.1"/>
    <property type="molecule type" value="Genomic_DNA"/>
</dbReference>
<dbReference type="Gene3D" id="1.20.1070.10">
    <property type="entry name" value="Rhodopsin 7-helix transmembrane proteins"/>
    <property type="match status" value="1"/>
</dbReference>
<feature type="transmembrane region" description="Helical" evidence="10">
    <location>
        <begin position="47"/>
        <end position="72"/>
    </location>
</feature>
<dbReference type="SUPFAM" id="SSF81321">
    <property type="entry name" value="Family A G protein-coupled receptor-like"/>
    <property type="match status" value="1"/>
</dbReference>
<comment type="subcellular location">
    <subcellularLocation>
        <location evidence="1">Membrane</location>
        <topology evidence="1">Multi-pass membrane protein</topology>
    </subcellularLocation>
</comment>
<feature type="domain" description="G-protein coupled receptors family 1 profile" evidence="11">
    <location>
        <begin position="33"/>
        <end position="175"/>
    </location>
</feature>
<reference evidence="12" key="1">
    <citation type="submission" date="2021-11" db="EMBL/GenBank/DDBJ databases">
        <authorList>
            <person name="Schell T."/>
        </authorList>
    </citation>
    <scope>NUCLEOTIDE SEQUENCE</scope>
    <source>
        <strain evidence="12">M5</strain>
    </source>
</reference>
<dbReference type="PANTHER" id="PTHR24240">
    <property type="entry name" value="OPSIN"/>
    <property type="match status" value="1"/>
</dbReference>
<evidence type="ECO:0000256" key="2">
    <source>
        <dbReference type="ARBA" id="ARBA00010663"/>
    </source>
</evidence>
<keyword evidence="5" id="KW-0297">G-protein coupled receptor</keyword>
<evidence type="ECO:0000256" key="7">
    <source>
        <dbReference type="ARBA" id="ARBA00023170"/>
    </source>
</evidence>
<keyword evidence="3 10" id="KW-0812">Transmembrane</keyword>
<protein>
    <recommendedName>
        <fullName evidence="11">G-protein coupled receptors family 1 profile domain-containing protein</fullName>
    </recommendedName>
</protein>
<dbReference type="GO" id="GO:0004930">
    <property type="term" value="F:G protein-coupled receptor activity"/>
    <property type="evidence" value="ECO:0007669"/>
    <property type="project" value="UniProtKB-KW"/>
</dbReference>
<evidence type="ECO:0000259" key="11">
    <source>
        <dbReference type="PROSITE" id="PS50262"/>
    </source>
</evidence>
<comment type="caution">
    <text evidence="12">The sequence shown here is derived from an EMBL/GenBank/DDBJ whole genome shotgun (WGS) entry which is preliminary data.</text>
</comment>
<gene>
    <name evidence="12" type="ORF">DGAL_LOCUS9146</name>
</gene>
<evidence type="ECO:0000256" key="5">
    <source>
        <dbReference type="ARBA" id="ARBA00023040"/>
    </source>
</evidence>
<dbReference type="Proteomes" id="UP000789390">
    <property type="component" value="Unassembled WGS sequence"/>
</dbReference>
<evidence type="ECO:0000256" key="8">
    <source>
        <dbReference type="ARBA" id="ARBA00023224"/>
    </source>
</evidence>